<evidence type="ECO:0000256" key="3">
    <source>
        <dbReference type="ARBA" id="ARBA00004496"/>
    </source>
</evidence>
<keyword evidence="11 16" id="KW-0067">ATP-binding</keyword>
<evidence type="ECO:0000256" key="5">
    <source>
        <dbReference type="ARBA" id="ARBA00011738"/>
    </source>
</evidence>
<dbReference type="PANTHER" id="PTHR34265">
    <property type="entry name" value="TYPE III PANTOTHENATE KINASE"/>
    <property type="match status" value="1"/>
</dbReference>
<sequence>MELDLLLDIGNTRSKWITTKSGLGGSLSIEQSGIINNQELSEQIMQQFDSLLTSSSVAVIQNIFCTCVGQLDVLKIWQAHFPSATLYQLSGETVIPGFDNGYQRPTELGTDRLAGMLGAKTLYPEKNILVIASGTATTIDYLHQGSKFIGGWIIPGLDLMLKSLGKSTANLPTLEANQLTTSRDDDQTFNNQGTLAIPFGTSTKDAIGMGVVLATVGAIQQAIAQLPHLELILITGGNANLLEAYLLSDSNQVKFVQEPNLILVGLNAWRLHHKEAHI</sequence>
<evidence type="ECO:0000256" key="16">
    <source>
        <dbReference type="HAMAP-Rule" id="MF_01274"/>
    </source>
</evidence>
<comment type="subunit">
    <text evidence="5 16">Homodimer.</text>
</comment>
<evidence type="ECO:0000256" key="4">
    <source>
        <dbReference type="ARBA" id="ARBA00005225"/>
    </source>
</evidence>
<comment type="caution">
    <text evidence="16">Lacks conserved residue(s) required for the propagation of feature annotation.</text>
</comment>
<feature type="binding site" evidence="16">
    <location>
        <begin position="8"/>
        <end position="15"/>
    </location>
    <ligand>
        <name>ATP</name>
        <dbReference type="ChEBI" id="CHEBI:30616"/>
    </ligand>
</feature>
<dbReference type="Gene3D" id="3.30.420.40">
    <property type="match status" value="2"/>
</dbReference>
<dbReference type="AlphaFoldDB" id="A0A1W2AU96"/>
<feature type="binding site" evidence="16">
    <location>
        <position position="135"/>
    </location>
    <ligand>
        <name>ATP</name>
        <dbReference type="ChEBI" id="CHEBI:30616"/>
    </ligand>
</feature>
<dbReference type="NCBIfam" id="TIGR00671">
    <property type="entry name" value="baf"/>
    <property type="match status" value="1"/>
</dbReference>
<name>A0A1W2AU96_9BURK</name>
<dbReference type="HAMAP" id="MF_01274">
    <property type="entry name" value="Pantothen_kinase_3"/>
    <property type="match status" value="1"/>
</dbReference>
<comment type="cofactor">
    <cofactor evidence="2">
        <name>K(+)</name>
        <dbReference type="ChEBI" id="CHEBI:29103"/>
    </cofactor>
</comment>
<evidence type="ECO:0000256" key="6">
    <source>
        <dbReference type="ARBA" id="ARBA00012102"/>
    </source>
</evidence>
<evidence type="ECO:0000256" key="11">
    <source>
        <dbReference type="ARBA" id="ARBA00022840"/>
    </source>
</evidence>
<evidence type="ECO:0000256" key="10">
    <source>
        <dbReference type="ARBA" id="ARBA00022777"/>
    </source>
</evidence>
<proteinExistence type="inferred from homology"/>
<dbReference type="OrthoDB" id="9781305at2"/>
<dbReference type="SUPFAM" id="SSF53067">
    <property type="entry name" value="Actin-like ATPase domain"/>
    <property type="match status" value="2"/>
</dbReference>
<evidence type="ECO:0000256" key="1">
    <source>
        <dbReference type="ARBA" id="ARBA00001206"/>
    </source>
</evidence>
<feature type="binding site" evidence="16">
    <location>
        <position position="102"/>
    </location>
    <ligand>
        <name>substrate</name>
    </ligand>
</feature>
<evidence type="ECO:0000256" key="13">
    <source>
        <dbReference type="ARBA" id="ARBA00022993"/>
    </source>
</evidence>
<dbReference type="CDD" id="cd24015">
    <property type="entry name" value="ASKHA_NBD_PanK-III"/>
    <property type="match status" value="1"/>
</dbReference>
<comment type="subcellular location">
    <subcellularLocation>
        <location evidence="3 16">Cytoplasm</location>
    </subcellularLocation>
</comment>
<evidence type="ECO:0000256" key="9">
    <source>
        <dbReference type="ARBA" id="ARBA00022741"/>
    </source>
</evidence>
<evidence type="ECO:0000256" key="8">
    <source>
        <dbReference type="ARBA" id="ARBA00022679"/>
    </source>
</evidence>
<reference evidence="17 18" key="1">
    <citation type="submission" date="2017-04" db="EMBL/GenBank/DDBJ databases">
        <authorList>
            <person name="Afonso C.L."/>
            <person name="Miller P.J."/>
            <person name="Scott M.A."/>
            <person name="Spackman E."/>
            <person name="Goraichik I."/>
            <person name="Dimitrov K.M."/>
            <person name="Suarez D.L."/>
            <person name="Swayne D.E."/>
        </authorList>
    </citation>
    <scope>NUCLEOTIDE SEQUENCE [LARGE SCALE GENOMIC DNA]</scope>
    <source>
        <strain evidence="17 18">VK13</strain>
    </source>
</reference>
<dbReference type="GO" id="GO:0015937">
    <property type="term" value="P:coenzyme A biosynthetic process"/>
    <property type="evidence" value="ECO:0007669"/>
    <property type="project" value="UniProtKB-UniRule"/>
</dbReference>
<feature type="binding site" evidence="16">
    <location>
        <begin position="109"/>
        <end position="112"/>
    </location>
    <ligand>
        <name>substrate</name>
    </ligand>
</feature>
<evidence type="ECO:0000313" key="17">
    <source>
        <dbReference type="EMBL" id="SMC63778.1"/>
    </source>
</evidence>
<comment type="similarity">
    <text evidence="14 16">Belongs to the type III pantothenate kinase family.</text>
</comment>
<dbReference type="GO" id="GO:0004594">
    <property type="term" value="F:pantothenate kinase activity"/>
    <property type="evidence" value="ECO:0007669"/>
    <property type="project" value="UniProtKB-UniRule"/>
</dbReference>
<keyword evidence="8 16" id="KW-0808">Transferase</keyword>
<keyword evidence="13 16" id="KW-0173">Coenzyme A biosynthesis</keyword>
<keyword evidence="10 16" id="KW-0418">Kinase</keyword>
<dbReference type="RefSeq" id="WP_084284006.1">
    <property type="nucleotide sequence ID" value="NZ_FWXJ01000010.1"/>
</dbReference>
<evidence type="ECO:0000256" key="12">
    <source>
        <dbReference type="ARBA" id="ARBA00022958"/>
    </source>
</evidence>
<feature type="active site" description="Proton acceptor" evidence="16">
    <location>
        <position position="111"/>
    </location>
</feature>
<evidence type="ECO:0000256" key="7">
    <source>
        <dbReference type="ARBA" id="ARBA00022490"/>
    </source>
</evidence>
<keyword evidence="12 16" id="KW-0630">Potassium</keyword>
<dbReference type="PANTHER" id="PTHR34265:SF1">
    <property type="entry name" value="TYPE III PANTOTHENATE KINASE"/>
    <property type="match status" value="1"/>
</dbReference>
<evidence type="ECO:0000256" key="15">
    <source>
        <dbReference type="ARBA" id="ARBA00040883"/>
    </source>
</evidence>
<accession>A0A1W2AU96</accession>
<keyword evidence="9 16" id="KW-0547">Nucleotide-binding</keyword>
<dbReference type="InterPro" id="IPR043129">
    <property type="entry name" value="ATPase_NBD"/>
</dbReference>
<dbReference type="EMBL" id="FWXJ01000010">
    <property type="protein sequence ID" value="SMC63778.1"/>
    <property type="molecule type" value="Genomic_DNA"/>
</dbReference>
<feature type="binding site" evidence="16">
    <location>
        <position position="203"/>
    </location>
    <ligand>
        <name>substrate</name>
    </ligand>
</feature>
<dbReference type="STRING" id="1938817.SAMN06296008_11070"/>
<comment type="function">
    <text evidence="16">Catalyzes the phosphorylation of pantothenate (Pan), the first step in CoA biosynthesis.</text>
</comment>
<dbReference type="UniPathway" id="UPA00241">
    <property type="reaction ID" value="UER00352"/>
</dbReference>
<dbReference type="InterPro" id="IPR004619">
    <property type="entry name" value="Type_III_PanK"/>
</dbReference>
<comment type="pathway">
    <text evidence="4 16">Cofactor biosynthesis; coenzyme A biosynthesis; CoA from (R)-pantothenate: step 1/5.</text>
</comment>
<keyword evidence="7 16" id="KW-0963">Cytoplasm</keyword>
<dbReference type="GO" id="GO:0005737">
    <property type="term" value="C:cytoplasm"/>
    <property type="evidence" value="ECO:0007669"/>
    <property type="project" value="UniProtKB-SubCell"/>
</dbReference>
<comment type="catalytic activity">
    <reaction evidence="1 16">
        <text>(R)-pantothenate + ATP = (R)-4'-phosphopantothenate + ADP + H(+)</text>
        <dbReference type="Rhea" id="RHEA:16373"/>
        <dbReference type="ChEBI" id="CHEBI:10986"/>
        <dbReference type="ChEBI" id="CHEBI:15378"/>
        <dbReference type="ChEBI" id="CHEBI:29032"/>
        <dbReference type="ChEBI" id="CHEBI:30616"/>
        <dbReference type="ChEBI" id="CHEBI:456216"/>
        <dbReference type="EC" id="2.7.1.33"/>
    </reaction>
</comment>
<keyword evidence="18" id="KW-1185">Reference proteome</keyword>
<evidence type="ECO:0000256" key="14">
    <source>
        <dbReference type="ARBA" id="ARBA00038036"/>
    </source>
</evidence>
<dbReference type="Proteomes" id="UP000192708">
    <property type="component" value="Unassembled WGS sequence"/>
</dbReference>
<dbReference type="EC" id="2.7.1.33" evidence="6 16"/>
<dbReference type="GO" id="GO:0005524">
    <property type="term" value="F:ATP binding"/>
    <property type="evidence" value="ECO:0007669"/>
    <property type="project" value="UniProtKB-UniRule"/>
</dbReference>
<evidence type="ECO:0000256" key="2">
    <source>
        <dbReference type="ARBA" id="ARBA00001958"/>
    </source>
</evidence>
<dbReference type="Pfam" id="PF03309">
    <property type="entry name" value="Pan_kinase"/>
    <property type="match status" value="1"/>
</dbReference>
<organism evidence="17 18">
    <name type="scientific">Polynucleobacter kasalickyi</name>
    <dbReference type="NCBI Taxonomy" id="1938817"/>
    <lineage>
        <taxon>Bacteria</taxon>
        <taxon>Pseudomonadati</taxon>
        <taxon>Pseudomonadota</taxon>
        <taxon>Betaproteobacteria</taxon>
        <taxon>Burkholderiales</taxon>
        <taxon>Burkholderiaceae</taxon>
        <taxon>Polynucleobacter</taxon>
    </lineage>
</organism>
<comment type="cofactor">
    <cofactor evidence="16">
        <name>NH4(+)</name>
        <dbReference type="ChEBI" id="CHEBI:28938"/>
    </cofactor>
    <cofactor evidence="16">
        <name>K(+)</name>
        <dbReference type="ChEBI" id="CHEBI:29103"/>
    </cofactor>
    <text evidence="16">A monovalent cation. Ammonium or potassium.</text>
</comment>
<evidence type="ECO:0000313" key="18">
    <source>
        <dbReference type="Proteomes" id="UP000192708"/>
    </source>
</evidence>
<gene>
    <name evidence="16" type="primary">coaX</name>
    <name evidence="17" type="ORF">SAMN06296008_11070</name>
</gene>
<protein>
    <recommendedName>
        <fullName evidence="15 16">Type III pantothenate kinase</fullName>
        <ecNumber evidence="6 16">2.7.1.33</ecNumber>
    </recommendedName>
    <alternativeName>
        <fullName evidence="16">PanK-III</fullName>
    </alternativeName>
    <alternativeName>
        <fullName evidence="16">Pantothenic acid kinase</fullName>
    </alternativeName>
</protein>